<dbReference type="Proteomes" id="UP001311915">
    <property type="component" value="Unassembled WGS sequence"/>
</dbReference>
<organism evidence="2 3">
    <name type="scientific">Solanum pinnatisectum</name>
    <name type="common">tansyleaf nightshade</name>
    <dbReference type="NCBI Taxonomy" id="50273"/>
    <lineage>
        <taxon>Eukaryota</taxon>
        <taxon>Viridiplantae</taxon>
        <taxon>Streptophyta</taxon>
        <taxon>Embryophyta</taxon>
        <taxon>Tracheophyta</taxon>
        <taxon>Spermatophyta</taxon>
        <taxon>Magnoliopsida</taxon>
        <taxon>eudicotyledons</taxon>
        <taxon>Gunneridae</taxon>
        <taxon>Pentapetalae</taxon>
        <taxon>asterids</taxon>
        <taxon>lamiids</taxon>
        <taxon>Solanales</taxon>
        <taxon>Solanaceae</taxon>
        <taxon>Solanoideae</taxon>
        <taxon>Solaneae</taxon>
        <taxon>Solanum</taxon>
    </lineage>
</organism>
<dbReference type="InterPro" id="IPR056777">
    <property type="entry name" value="Ycf2_N"/>
</dbReference>
<gene>
    <name evidence="2" type="ORF">R3W88_029611</name>
</gene>
<protein>
    <recommendedName>
        <fullName evidence="1">Ycf2 N-terminal domain-containing protein</fullName>
    </recommendedName>
</protein>
<reference evidence="2 3" key="1">
    <citation type="submission" date="2023-10" db="EMBL/GenBank/DDBJ databases">
        <title>Genome-Wide Identification Analysis in wild type Solanum Pinnatisectum Reveals Some Genes Defensing Phytophthora Infestans.</title>
        <authorList>
            <person name="Sun C."/>
        </authorList>
    </citation>
    <scope>NUCLEOTIDE SEQUENCE [LARGE SCALE GENOMIC DNA]</scope>
    <source>
        <strain evidence="2">LQN</strain>
        <tissue evidence="2">Leaf</tissue>
    </source>
</reference>
<evidence type="ECO:0000259" key="1">
    <source>
        <dbReference type="Pfam" id="PF05695"/>
    </source>
</evidence>
<accession>A0AAV9K5U2</accession>
<sequence>MKRYNLYKSFHFPSRSDPFVRKNLHRYLNFNSNMGLIHTPCYEKDLSSERGKLCLKKCVEKGRMYRTFQRDSAFSTLSKWNLFQTYMPWFLT</sequence>
<dbReference type="AlphaFoldDB" id="A0AAV9K5U2"/>
<feature type="domain" description="Ycf2 N-terminal" evidence="1">
    <location>
        <begin position="22"/>
        <end position="92"/>
    </location>
</feature>
<comment type="caution">
    <text evidence="2">The sequence shown here is derived from an EMBL/GenBank/DDBJ whole genome shotgun (WGS) entry which is preliminary data.</text>
</comment>
<dbReference type="Pfam" id="PF05695">
    <property type="entry name" value="Ycf2"/>
    <property type="match status" value="1"/>
</dbReference>
<keyword evidence="3" id="KW-1185">Reference proteome</keyword>
<evidence type="ECO:0000313" key="2">
    <source>
        <dbReference type="EMBL" id="KAK4708686.1"/>
    </source>
</evidence>
<evidence type="ECO:0000313" key="3">
    <source>
        <dbReference type="Proteomes" id="UP001311915"/>
    </source>
</evidence>
<proteinExistence type="predicted"/>
<name>A0AAV9K5U2_9SOLN</name>
<dbReference type="EMBL" id="JAWPEI010000012">
    <property type="protein sequence ID" value="KAK4708686.1"/>
    <property type="molecule type" value="Genomic_DNA"/>
</dbReference>